<organism evidence="2">
    <name type="scientific">Fagus sylvatica</name>
    <name type="common">Beechnut</name>
    <dbReference type="NCBI Taxonomy" id="28930"/>
    <lineage>
        <taxon>Eukaryota</taxon>
        <taxon>Viridiplantae</taxon>
        <taxon>Streptophyta</taxon>
        <taxon>Embryophyta</taxon>
        <taxon>Tracheophyta</taxon>
        <taxon>Spermatophyta</taxon>
        <taxon>Magnoliopsida</taxon>
        <taxon>eudicotyledons</taxon>
        <taxon>Gunneridae</taxon>
        <taxon>Pentapetalae</taxon>
        <taxon>rosids</taxon>
        <taxon>fabids</taxon>
        <taxon>Fagales</taxon>
        <taxon>Fagaceae</taxon>
        <taxon>Fagus</taxon>
    </lineage>
</organism>
<feature type="compositionally biased region" description="Basic and acidic residues" evidence="1">
    <location>
        <begin position="168"/>
        <end position="180"/>
    </location>
</feature>
<gene>
    <name evidence="2" type="ORF">FSB_LOCUS37294</name>
</gene>
<name>A0A2N9HBA0_FAGSY</name>
<accession>A0A2N9HBA0</accession>
<dbReference type="AlphaFoldDB" id="A0A2N9HBA0"/>
<evidence type="ECO:0000313" key="2">
    <source>
        <dbReference type="EMBL" id="SPD09412.1"/>
    </source>
</evidence>
<proteinExistence type="predicted"/>
<feature type="region of interest" description="Disordered" evidence="1">
    <location>
        <begin position="362"/>
        <end position="436"/>
    </location>
</feature>
<evidence type="ECO:0000256" key="1">
    <source>
        <dbReference type="SAM" id="MobiDB-lite"/>
    </source>
</evidence>
<feature type="compositionally biased region" description="Acidic residues" evidence="1">
    <location>
        <begin position="394"/>
        <end position="409"/>
    </location>
</feature>
<reference evidence="2" key="1">
    <citation type="submission" date="2018-02" db="EMBL/GenBank/DDBJ databases">
        <authorList>
            <person name="Cohen D.B."/>
            <person name="Kent A.D."/>
        </authorList>
    </citation>
    <scope>NUCLEOTIDE SEQUENCE</scope>
</reference>
<feature type="region of interest" description="Disordered" evidence="1">
    <location>
        <begin position="314"/>
        <end position="340"/>
    </location>
</feature>
<feature type="region of interest" description="Disordered" evidence="1">
    <location>
        <begin position="157"/>
        <end position="191"/>
    </location>
</feature>
<sequence length="436" mass="47896">MNSMDYGFNPSCIDELQLQLQDTNTNTNTNRDGALIDEECIERLLQVQLEAGVMDFDSISQDTVMGVEMDEENLSGCAWTEGSSSLIKRIQGQEEVMQESSLIDLLLMGAEAVEAHNWSLASATVEKLNYLLRSSPPKSQRTKCKTGETVFLIPTRGTTRTTLGSRENGLRADPPAEARSDTQPVETELPQDHPDLILSGQVCEMAPPSNSFKLMGKTAGASPSETGKGKGKGSTKVAGAGKKLKKSTVDTPVPEVATQTTADQEPPRPPPTVHNLEGSIFVRDTILDDSETELSVQVAQAAWLPEDMKLWDNRHSRQAREEGKEEGMAEGKELRKEGAMDEVKTQFQIVYNSGFRHGWKSALNKTEQPKTSDLFLRTNTPLPYPEAGLKDSGDEADEEEDEEIDDEQGDKDQLQESSQPELTDKMADAPRLPPSL</sequence>
<dbReference type="EMBL" id="OIVN01003192">
    <property type="protein sequence ID" value="SPD09412.1"/>
    <property type="molecule type" value="Genomic_DNA"/>
</dbReference>
<feature type="region of interest" description="Disordered" evidence="1">
    <location>
        <begin position="208"/>
        <end position="277"/>
    </location>
</feature>
<feature type="compositionally biased region" description="Polar residues" evidence="1">
    <location>
        <begin position="363"/>
        <end position="381"/>
    </location>
</feature>
<protein>
    <submittedName>
        <fullName evidence="2">Uncharacterized protein</fullName>
    </submittedName>
</protein>